<proteinExistence type="predicted"/>
<sequence length="94" mass="10473">MILSEHNGRYTYINKTTVANEELIVASLFDRTFTSPHAKKMTISVSAECTVVINGLDEILIKPNLGLSIEYTDRGIRSMVCKTPNVAFYAIIGY</sequence>
<name>A0A8S5NV39_9CAUD</name>
<organism evidence="1">
    <name type="scientific">Siphoviridae sp. ctqrl18</name>
    <dbReference type="NCBI Taxonomy" id="2825681"/>
    <lineage>
        <taxon>Viruses</taxon>
        <taxon>Duplodnaviria</taxon>
        <taxon>Heunggongvirae</taxon>
        <taxon>Uroviricota</taxon>
        <taxon>Caudoviricetes</taxon>
    </lineage>
</organism>
<dbReference type="EMBL" id="BK015249">
    <property type="protein sequence ID" value="DAD97915.1"/>
    <property type="molecule type" value="Genomic_DNA"/>
</dbReference>
<accession>A0A8S5NV39</accession>
<reference evidence="1" key="1">
    <citation type="journal article" date="2021" name="Proc. Natl. Acad. Sci. U.S.A.">
        <title>A Catalog of Tens of Thousands of Viruses from Human Metagenomes Reveals Hidden Associations with Chronic Diseases.</title>
        <authorList>
            <person name="Tisza M.J."/>
            <person name="Buck C.B."/>
        </authorList>
    </citation>
    <scope>NUCLEOTIDE SEQUENCE</scope>
    <source>
        <strain evidence="1">Ctqrl18</strain>
    </source>
</reference>
<evidence type="ECO:0000313" key="1">
    <source>
        <dbReference type="EMBL" id="DAD97915.1"/>
    </source>
</evidence>
<protein>
    <submittedName>
        <fullName evidence="1">Uncharacterized protein</fullName>
    </submittedName>
</protein>